<dbReference type="OMA" id="WHTISIA"/>
<dbReference type="Ensembl" id="ENSECAT00000000338.3">
    <property type="protein sequence ID" value="ENSECAP00000000263.2"/>
    <property type="gene ID" value="ENSECAG00000000408.3"/>
</dbReference>
<keyword evidence="4" id="KW-0732">Signal</keyword>
<dbReference type="SMR" id="F7DPI0"/>
<dbReference type="AlphaFoldDB" id="F7DPI0"/>
<feature type="domain" description="Lipocalin/cytosolic fatty-acid binding" evidence="5">
    <location>
        <begin position="30"/>
        <end position="167"/>
    </location>
</feature>
<feature type="signal peptide" evidence="4">
    <location>
        <begin position="1"/>
        <end position="15"/>
    </location>
</feature>
<dbReference type="InterPro" id="IPR002448">
    <property type="entry name" value="OBP-like"/>
</dbReference>
<evidence type="ECO:0000256" key="1">
    <source>
        <dbReference type="ARBA" id="ARBA00004613"/>
    </source>
</evidence>
<dbReference type="InterPro" id="IPR002345">
    <property type="entry name" value="Lipocalin"/>
</dbReference>
<accession>F7DPI0</accession>
<dbReference type="GO" id="GO:0036094">
    <property type="term" value="F:small molecule binding"/>
    <property type="evidence" value="ECO:0007669"/>
    <property type="project" value="InterPro"/>
</dbReference>
<evidence type="ECO:0000313" key="7">
    <source>
        <dbReference type="Proteomes" id="UP000002281"/>
    </source>
</evidence>
<organism evidence="6 7">
    <name type="scientific">Equus caballus</name>
    <name type="common">Horse</name>
    <dbReference type="NCBI Taxonomy" id="9796"/>
    <lineage>
        <taxon>Eukaryota</taxon>
        <taxon>Metazoa</taxon>
        <taxon>Chordata</taxon>
        <taxon>Craniata</taxon>
        <taxon>Vertebrata</taxon>
        <taxon>Euteleostomi</taxon>
        <taxon>Mammalia</taxon>
        <taxon>Eutheria</taxon>
        <taxon>Laurasiatheria</taxon>
        <taxon>Perissodactyla</taxon>
        <taxon>Equidae</taxon>
        <taxon>Equus</taxon>
    </lineage>
</organism>
<dbReference type="PaxDb" id="9796-ENSECAP00000000263"/>
<dbReference type="Bgee" id="ENSECAG00000000408">
    <property type="expression patterns" value="Expressed in zone of skin and 1 other cell type or tissue"/>
</dbReference>
<dbReference type="InParanoid" id="F7DPI0"/>
<feature type="chain" id="PRO_5018524022" description="Lipocalin/cytosolic fatty-acid binding domain-containing protein" evidence="4">
    <location>
        <begin position="16"/>
        <end position="179"/>
    </location>
</feature>
<evidence type="ECO:0000256" key="4">
    <source>
        <dbReference type="SAM" id="SignalP"/>
    </source>
</evidence>
<evidence type="ECO:0000256" key="2">
    <source>
        <dbReference type="ARBA" id="ARBA00006889"/>
    </source>
</evidence>
<proteinExistence type="inferred from homology"/>
<sequence>MKILLLTLVLGVVCADQEPQSETDHSVIPGEWYTTSIASDDTEKIQENGPLRGYSCWIECISNCSTVAITFYQKINGECRKYIVVGTSTKDDIYKVDFLGENYFQFIFQSSDSLVIYSENVDDEGKVTLVTELLAKEHSVSEQDYQKFKELTEEKGIPAENIEDIINTGKVLEDKPYLK</sequence>
<reference evidence="6" key="3">
    <citation type="submission" date="2025-09" db="UniProtKB">
        <authorList>
            <consortium name="Ensembl"/>
        </authorList>
    </citation>
    <scope>IDENTIFICATION</scope>
    <source>
        <strain evidence="6">Thoroughbred</strain>
    </source>
</reference>
<evidence type="ECO:0000259" key="5">
    <source>
        <dbReference type="Pfam" id="PF00061"/>
    </source>
</evidence>
<name>F7DPI0_HORSE</name>
<dbReference type="PRINTS" id="PR01173">
    <property type="entry name" value="ODORANTBNDNG"/>
</dbReference>
<dbReference type="HOGENOM" id="CLU_094061_4_2_1"/>
<dbReference type="GeneTree" id="ENSGT01050000244868"/>
<dbReference type="STRING" id="9796.ENSECAP00000000263"/>
<reference evidence="6" key="2">
    <citation type="submission" date="2025-08" db="UniProtKB">
        <authorList>
            <consortium name="Ensembl"/>
        </authorList>
    </citation>
    <scope>IDENTIFICATION</scope>
    <source>
        <strain evidence="6">Thoroughbred</strain>
    </source>
</reference>
<dbReference type="Gene3D" id="2.40.128.20">
    <property type="match status" value="1"/>
</dbReference>
<dbReference type="PANTHER" id="PTHR11430">
    <property type="entry name" value="LIPOCALIN"/>
    <property type="match status" value="1"/>
</dbReference>
<protein>
    <recommendedName>
        <fullName evidence="5">Lipocalin/cytosolic fatty-acid binding domain-containing protein</fullName>
    </recommendedName>
</protein>
<evidence type="ECO:0000313" key="6">
    <source>
        <dbReference type="Ensembl" id="ENSECAP00000000263.2"/>
    </source>
</evidence>
<dbReference type="SUPFAM" id="SSF50814">
    <property type="entry name" value="Lipocalins"/>
    <property type="match status" value="1"/>
</dbReference>
<evidence type="ECO:0000256" key="3">
    <source>
        <dbReference type="ARBA" id="ARBA00022525"/>
    </source>
</evidence>
<keyword evidence="3" id="KW-0964">Secreted</keyword>
<dbReference type="InterPro" id="IPR012674">
    <property type="entry name" value="Calycin"/>
</dbReference>
<dbReference type="InterPro" id="IPR000566">
    <property type="entry name" value="Lipocln_cytosolic_FA-bd_dom"/>
</dbReference>
<reference evidence="6 7" key="1">
    <citation type="journal article" date="2009" name="Science">
        <title>Genome sequence, comparative analysis, and population genetics of the domestic horse.</title>
        <authorList>
            <consortium name="Broad Institute Genome Sequencing Platform"/>
            <consortium name="Broad Institute Whole Genome Assembly Team"/>
            <person name="Wade C.M."/>
            <person name="Giulotto E."/>
            <person name="Sigurdsson S."/>
            <person name="Zoli M."/>
            <person name="Gnerre S."/>
            <person name="Imsland F."/>
            <person name="Lear T.L."/>
            <person name="Adelson D.L."/>
            <person name="Bailey E."/>
            <person name="Bellone R.R."/>
            <person name="Bloecker H."/>
            <person name="Distl O."/>
            <person name="Edgar R.C."/>
            <person name="Garber M."/>
            <person name="Leeb T."/>
            <person name="Mauceli E."/>
            <person name="MacLeod J.N."/>
            <person name="Penedo M.C.T."/>
            <person name="Raison J.M."/>
            <person name="Sharpe T."/>
            <person name="Vogel J."/>
            <person name="Andersson L."/>
            <person name="Antczak D.F."/>
            <person name="Biagi T."/>
            <person name="Binns M.M."/>
            <person name="Chowdhary B.P."/>
            <person name="Coleman S.J."/>
            <person name="Della Valle G."/>
            <person name="Fryc S."/>
            <person name="Guerin G."/>
            <person name="Hasegawa T."/>
            <person name="Hill E.W."/>
            <person name="Jurka J."/>
            <person name="Kiialainen A."/>
            <person name="Lindgren G."/>
            <person name="Liu J."/>
            <person name="Magnani E."/>
            <person name="Mickelson J.R."/>
            <person name="Murray J."/>
            <person name="Nergadze S.G."/>
            <person name="Onofrio R."/>
            <person name="Pedroni S."/>
            <person name="Piras M.F."/>
            <person name="Raudsepp T."/>
            <person name="Rocchi M."/>
            <person name="Roeed K.H."/>
            <person name="Ryder O.A."/>
            <person name="Searle S."/>
            <person name="Skow L."/>
            <person name="Swinburne J.E."/>
            <person name="Syvaenen A.C."/>
            <person name="Tozaki T."/>
            <person name="Valberg S.J."/>
            <person name="Vaudin M."/>
            <person name="White J.R."/>
            <person name="Zody M.C."/>
            <person name="Lander E.S."/>
            <person name="Lindblad-Toh K."/>
        </authorList>
    </citation>
    <scope>NUCLEOTIDE SEQUENCE [LARGE SCALE GENOMIC DNA]</scope>
    <source>
        <strain evidence="6 7">Thoroughbred</strain>
    </source>
</reference>
<comment type="similarity">
    <text evidence="2">Belongs to the calycin superfamily. Lipocalin family.</text>
</comment>
<comment type="subcellular location">
    <subcellularLocation>
        <location evidence="1">Secreted</location>
    </subcellularLocation>
</comment>
<dbReference type="GO" id="GO:0005615">
    <property type="term" value="C:extracellular space"/>
    <property type="evidence" value="ECO:0000318"/>
    <property type="project" value="GO_Central"/>
</dbReference>
<dbReference type="Proteomes" id="UP000002281">
    <property type="component" value="Chromosome X"/>
</dbReference>
<dbReference type="Pfam" id="PF00061">
    <property type="entry name" value="Lipocalin"/>
    <property type="match status" value="1"/>
</dbReference>
<dbReference type="GO" id="GO:0005549">
    <property type="term" value="F:odorant binding"/>
    <property type="evidence" value="ECO:0000318"/>
    <property type="project" value="GO_Central"/>
</dbReference>
<dbReference type="PANTHER" id="PTHR11430:SF89">
    <property type="entry name" value="ALLERGEN BOS D 2"/>
    <property type="match status" value="1"/>
</dbReference>
<keyword evidence="7" id="KW-1185">Reference proteome</keyword>